<feature type="compositionally biased region" description="Polar residues" evidence="1">
    <location>
        <begin position="54"/>
        <end position="68"/>
    </location>
</feature>
<feature type="compositionally biased region" description="Polar residues" evidence="1">
    <location>
        <begin position="180"/>
        <end position="189"/>
    </location>
</feature>
<sequence length="665" mass="71875">MYKKTKGSLSSKLVNNQRGSVALLSNKHLASKQIKAFEHTGHIVKAEGLRTPSVSSVESDATNSEGLKSSSSFSSIDSDSTFVVGLKSSSSVSSINSDSTFVVGLKSSSSISSIDSDSTFVVGLKSSSSVSSINSDATIVGDLKSSSSVSSIDSDSTISGSDHVTLRRHISTNLNKDDGNISSSNVGTEKSSRGDIYKSRHDNAESAVGKTEVSSFSNEVFNMISGKNCTQNSAENHILDTLNNTSSTLKDTSLSEVKVTEETNAIKSLDNSSNDQDRKSRSMNPNSSSRTSQVSPVRLRKNSIQERRGRPMPLTVPVPGESLESKENIVPNRGRKRSSIDFDNFTAESTDEQNEVSLQTSIIIHQKRHSLGILHNLPSPKGSPCRFSERRGSGPIKPKSPAMKNLQRIFSFSSRSPSPSPSVNNESPHHSPKPSSRKRRSLNLSFKSKNAPNSPQKSPTDKEYNENYTPPASPSKLVDNSLSYMDQTSLINASIKSSSRLGAVAKPVNASHFGSSSSAPGTPTHHVGKSDFYMSCERTNKKSESSSKTQTTDGTNENLSGSVLQYCPSFKKETLRLHSSAPGTPTHHVGKSDFYISLEKTNKESESSSKTQKIDGTVERLSGSGLRYRPSFKDETFKRISSVPNVPLRSPSKGSTDMRSHQKIR</sequence>
<feature type="region of interest" description="Disordered" evidence="1">
    <location>
        <begin position="641"/>
        <end position="665"/>
    </location>
</feature>
<dbReference type="Proteomes" id="UP001497623">
    <property type="component" value="Unassembled WGS sequence"/>
</dbReference>
<comment type="caution">
    <text evidence="2">The sequence shown here is derived from an EMBL/GenBank/DDBJ whole genome shotgun (WGS) entry which is preliminary data.</text>
</comment>
<feature type="compositionally biased region" description="Polar residues" evidence="1">
    <location>
        <begin position="262"/>
        <end position="274"/>
    </location>
</feature>
<proteinExistence type="predicted"/>
<feature type="region of interest" description="Disordered" evidence="1">
    <location>
        <begin position="510"/>
        <end position="562"/>
    </location>
</feature>
<feature type="compositionally biased region" description="Basic and acidic residues" evidence="1">
    <location>
        <begin position="190"/>
        <end position="204"/>
    </location>
</feature>
<feature type="compositionally biased region" description="Low complexity" evidence="1">
    <location>
        <begin position="410"/>
        <end position="426"/>
    </location>
</feature>
<name>A0AAV2S9B1_MEGNR</name>
<feature type="region of interest" description="Disordered" evidence="1">
    <location>
        <begin position="171"/>
        <end position="212"/>
    </location>
</feature>
<feature type="region of interest" description="Disordered" evidence="1">
    <location>
        <begin position="601"/>
        <end position="629"/>
    </location>
</feature>
<feature type="compositionally biased region" description="Basic residues" evidence="1">
    <location>
        <begin position="430"/>
        <end position="441"/>
    </location>
</feature>
<feature type="compositionally biased region" description="Polar residues" evidence="1">
    <location>
        <begin position="512"/>
        <end position="521"/>
    </location>
</feature>
<evidence type="ECO:0000313" key="3">
    <source>
        <dbReference type="Proteomes" id="UP001497623"/>
    </source>
</evidence>
<feature type="compositionally biased region" description="Basic and acidic residues" evidence="1">
    <location>
        <begin position="601"/>
        <end position="618"/>
    </location>
</feature>
<gene>
    <name evidence="2" type="ORF">MNOR_LOCUS33461</name>
</gene>
<accession>A0AAV2S9B1</accession>
<feature type="region of interest" description="Disordered" evidence="1">
    <location>
        <begin position="261"/>
        <end position="337"/>
    </location>
</feature>
<feature type="compositionally biased region" description="Polar residues" evidence="1">
    <location>
        <begin position="442"/>
        <end position="458"/>
    </location>
</feature>
<feature type="compositionally biased region" description="Basic and acidic residues" evidence="1">
    <location>
        <begin position="656"/>
        <end position="665"/>
    </location>
</feature>
<dbReference type="EMBL" id="CAXKWB010048351">
    <property type="protein sequence ID" value="CAL4166475.1"/>
    <property type="molecule type" value="Genomic_DNA"/>
</dbReference>
<feature type="region of interest" description="Disordered" evidence="1">
    <location>
        <begin position="54"/>
        <end position="76"/>
    </location>
</feature>
<evidence type="ECO:0000256" key="1">
    <source>
        <dbReference type="SAM" id="MobiDB-lite"/>
    </source>
</evidence>
<organism evidence="2 3">
    <name type="scientific">Meganyctiphanes norvegica</name>
    <name type="common">Northern krill</name>
    <name type="synonym">Thysanopoda norvegica</name>
    <dbReference type="NCBI Taxonomy" id="48144"/>
    <lineage>
        <taxon>Eukaryota</taxon>
        <taxon>Metazoa</taxon>
        <taxon>Ecdysozoa</taxon>
        <taxon>Arthropoda</taxon>
        <taxon>Crustacea</taxon>
        <taxon>Multicrustacea</taxon>
        <taxon>Malacostraca</taxon>
        <taxon>Eumalacostraca</taxon>
        <taxon>Eucarida</taxon>
        <taxon>Euphausiacea</taxon>
        <taxon>Euphausiidae</taxon>
        <taxon>Meganyctiphanes</taxon>
    </lineage>
</organism>
<feature type="compositionally biased region" description="Polar residues" evidence="1">
    <location>
        <begin position="553"/>
        <end position="562"/>
    </location>
</feature>
<feature type="region of interest" description="Disordered" evidence="1">
    <location>
        <begin position="373"/>
        <end position="479"/>
    </location>
</feature>
<keyword evidence="3" id="KW-1185">Reference proteome</keyword>
<reference evidence="2 3" key="1">
    <citation type="submission" date="2024-05" db="EMBL/GenBank/DDBJ databases">
        <authorList>
            <person name="Wallberg A."/>
        </authorList>
    </citation>
    <scope>NUCLEOTIDE SEQUENCE [LARGE SCALE GENOMIC DNA]</scope>
</reference>
<feature type="compositionally biased region" description="Polar residues" evidence="1">
    <location>
        <begin position="282"/>
        <end position="295"/>
    </location>
</feature>
<protein>
    <submittedName>
        <fullName evidence="2">Uncharacterized protein</fullName>
    </submittedName>
</protein>
<evidence type="ECO:0000313" key="2">
    <source>
        <dbReference type="EMBL" id="CAL4166475.1"/>
    </source>
</evidence>
<dbReference type="AlphaFoldDB" id="A0AAV2S9B1"/>